<organism evidence="2 3">
    <name type="scientific">Exocentrus adspersus</name>
    <dbReference type="NCBI Taxonomy" id="1586481"/>
    <lineage>
        <taxon>Eukaryota</taxon>
        <taxon>Metazoa</taxon>
        <taxon>Ecdysozoa</taxon>
        <taxon>Arthropoda</taxon>
        <taxon>Hexapoda</taxon>
        <taxon>Insecta</taxon>
        <taxon>Pterygota</taxon>
        <taxon>Neoptera</taxon>
        <taxon>Endopterygota</taxon>
        <taxon>Coleoptera</taxon>
        <taxon>Polyphaga</taxon>
        <taxon>Cucujiformia</taxon>
        <taxon>Chrysomeloidea</taxon>
        <taxon>Cerambycidae</taxon>
        <taxon>Lamiinae</taxon>
        <taxon>Acanthocinini</taxon>
        <taxon>Exocentrus</taxon>
    </lineage>
</organism>
<reference evidence="2 3" key="1">
    <citation type="journal article" date="2023" name="Insect Mol. Biol.">
        <title>Genome sequencing provides insights into the evolution of gene families encoding plant cell wall-degrading enzymes in longhorned beetles.</title>
        <authorList>
            <person name="Shin N.R."/>
            <person name="Okamura Y."/>
            <person name="Kirsch R."/>
            <person name="Pauchet Y."/>
        </authorList>
    </citation>
    <scope>NUCLEOTIDE SEQUENCE [LARGE SCALE GENOMIC DNA]</scope>
    <source>
        <strain evidence="2">EAD_L_NR</strain>
    </source>
</reference>
<dbReference type="AlphaFoldDB" id="A0AAV8WHW8"/>
<evidence type="ECO:0000313" key="3">
    <source>
        <dbReference type="Proteomes" id="UP001159042"/>
    </source>
</evidence>
<feature type="transmembrane region" description="Helical" evidence="1">
    <location>
        <begin position="54"/>
        <end position="75"/>
    </location>
</feature>
<keyword evidence="3" id="KW-1185">Reference proteome</keyword>
<evidence type="ECO:0008006" key="4">
    <source>
        <dbReference type="Google" id="ProtNLM"/>
    </source>
</evidence>
<dbReference type="InterPro" id="IPR049352">
    <property type="entry name" value="Rost"/>
</dbReference>
<feature type="transmembrane region" description="Helical" evidence="1">
    <location>
        <begin position="227"/>
        <end position="250"/>
    </location>
</feature>
<keyword evidence="1" id="KW-0812">Transmembrane</keyword>
<feature type="transmembrane region" description="Helical" evidence="1">
    <location>
        <begin position="161"/>
        <end position="179"/>
    </location>
</feature>
<gene>
    <name evidence="2" type="ORF">NQ315_009578</name>
</gene>
<dbReference type="PANTHER" id="PTHR12242:SF49">
    <property type="entry name" value="HEADBUTT, ISOFORM E"/>
    <property type="match status" value="1"/>
</dbReference>
<keyword evidence="1" id="KW-0472">Membrane</keyword>
<comment type="caution">
    <text evidence="2">The sequence shown here is derived from an EMBL/GenBank/DDBJ whole genome shotgun (WGS) entry which is preliminary data.</text>
</comment>
<evidence type="ECO:0000313" key="2">
    <source>
        <dbReference type="EMBL" id="KAJ8925730.1"/>
    </source>
</evidence>
<keyword evidence="1" id="KW-1133">Transmembrane helix</keyword>
<dbReference type="EMBL" id="JANEYG010000001">
    <property type="protein sequence ID" value="KAJ8925730.1"/>
    <property type="molecule type" value="Genomic_DNA"/>
</dbReference>
<feature type="transmembrane region" description="Helical" evidence="1">
    <location>
        <begin position="127"/>
        <end position="149"/>
    </location>
</feature>
<dbReference type="PANTHER" id="PTHR12242">
    <property type="entry name" value="OS02G0130600 PROTEIN-RELATED"/>
    <property type="match status" value="1"/>
</dbReference>
<proteinExistence type="predicted"/>
<dbReference type="Pfam" id="PF21534">
    <property type="entry name" value="Rost"/>
    <property type="match status" value="1"/>
</dbReference>
<dbReference type="GO" id="GO:0016020">
    <property type="term" value="C:membrane"/>
    <property type="evidence" value="ECO:0007669"/>
    <property type="project" value="TreeGrafter"/>
</dbReference>
<evidence type="ECO:0000256" key="1">
    <source>
        <dbReference type="SAM" id="Phobius"/>
    </source>
</evidence>
<dbReference type="Proteomes" id="UP001159042">
    <property type="component" value="Unassembled WGS sequence"/>
</dbReference>
<feature type="transmembrane region" description="Helical" evidence="1">
    <location>
        <begin position="87"/>
        <end position="107"/>
    </location>
</feature>
<accession>A0AAV8WHW8</accession>
<name>A0AAV8WHW8_9CUCU</name>
<protein>
    <recommendedName>
        <fullName evidence="4">Protein rolling stone</fullName>
    </recommendedName>
</protein>
<sequence>MGPQDVDKEDTSDAETGKGGFKEHFSFKKLKLVHDAPILFVVSQWQADKTKPGILYLIYRTIIVGFLLTTWAMSLNTPKYPIFLTNWGYTLATAQSVLGFILSYGTVISLKFNYPKAHDIFLKLYPIYWILHEIALSFAFMITIIFWTVLYNGTFFTATNFFVHGSNSIVLFIDLWIIAHPIHIPHYLYLFIFGQIYILFTVAYYYLDTNTGGSGIIYFILDWNRPFQTILMDLAISFLVLLLHVTSFGIHQIKILTHARMCTRNTSQSTQNLTV</sequence>
<feature type="transmembrane region" description="Helical" evidence="1">
    <location>
        <begin position="186"/>
        <end position="207"/>
    </location>
</feature>